<dbReference type="GO" id="GO:0035556">
    <property type="term" value="P:intracellular signal transduction"/>
    <property type="evidence" value="ECO:0007669"/>
    <property type="project" value="InterPro"/>
</dbReference>
<protein>
    <recommendedName>
        <fullName evidence="2">Guanylate cyclase domain-containing protein</fullName>
    </recommendedName>
</protein>
<sequence>MESTSEPGKIHLSEEFYNNLHPLLQLFCEKLEPIAVKGKGMMTTYYLHKIQFDQNYTPIVPFRLSSQQQLPQAHIGSSSTTEHVVTVVDKPLHSSANVSAAAGESTGSTLAPHTVPPKDVVPQHPAQLTPDSIISPTLVDALAAAVEGGKASIRVNPMNWSPRVRQSTGRRASISSDPHEKITTAGAKELESIQSTQAIAAAAIKSLHLSLPRRNSQELHDYKEHEKEEEEKEEERKKKRGMENKDGVMTHEKAISDTVRKRVIGSDRDSKSKEIKQMIEHIVSDIRTPIVSRRASRVSDLEGLHEGGLMSLITGNESNEEEEKEWNDGVHVSVKSAYVFINTSMSPSDETYTFPKEQKEIHSETRKRKGSLAKQLLPHLKDLTVVTTGVGIHHSKRQLESQLSIHQGKKFATRPSSPFSPSSASSHSSLSSHSTSPIAHTSETILVTNVSSLPHRDIPLSQAFDIATNLSATSSFRRTKHKHSNQSAMPSAVPPPPPLSFSSSFYDADTDKESNPTGNESALVFKTPRGRVVAHKFLFESHSPRGAASQAKYNRNALTLRSAFAPKVTKEWQRAEKVE</sequence>
<feature type="domain" description="Guanylate cyclase" evidence="2">
    <location>
        <begin position="1"/>
        <end position="48"/>
    </location>
</feature>
<name>X6NZQ7_RETFI</name>
<dbReference type="OrthoDB" id="1890790at2759"/>
<gene>
    <name evidence="3" type="ORF">RFI_06337</name>
</gene>
<dbReference type="AlphaFoldDB" id="X6NZQ7"/>
<keyword evidence="4" id="KW-1185">Reference proteome</keyword>
<feature type="region of interest" description="Disordered" evidence="1">
    <location>
        <begin position="98"/>
        <end position="124"/>
    </location>
</feature>
<dbReference type="InterPro" id="IPR029787">
    <property type="entry name" value="Nucleotide_cyclase"/>
</dbReference>
<feature type="compositionally biased region" description="Basic and acidic residues" evidence="1">
    <location>
        <begin position="241"/>
        <end position="273"/>
    </location>
</feature>
<dbReference type="SUPFAM" id="SSF55073">
    <property type="entry name" value="Nucleotide cyclase"/>
    <property type="match status" value="1"/>
</dbReference>
<dbReference type="InterPro" id="IPR001054">
    <property type="entry name" value="A/G_cyclase"/>
</dbReference>
<feature type="region of interest" description="Disordered" evidence="1">
    <location>
        <begin position="215"/>
        <end position="273"/>
    </location>
</feature>
<dbReference type="Pfam" id="PF00211">
    <property type="entry name" value="Guanylate_cyc"/>
    <property type="match status" value="1"/>
</dbReference>
<feature type="compositionally biased region" description="Low complexity" evidence="1">
    <location>
        <begin position="415"/>
        <end position="437"/>
    </location>
</feature>
<proteinExistence type="predicted"/>
<evidence type="ECO:0000313" key="3">
    <source>
        <dbReference type="EMBL" id="ETO30782.1"/>
    </source>
</evidence>
<reference evidence="3 4" key="1">
    <citation type="journal article" date="2013" name="Curr. Biol.">
        <title>The Genome of the Foraminiferan Reticulomyxa filosa.</title>
        <authorList>
            <person name="Glockner G."/>
            <person name="Hulsmann N."/>
            <person name="Schleicher M."/>
            <person name="Noegel A.A."/>
            <person name="Eichinger L."/>
            <person name="Gallinger C."/>
            <person name="Pawlowski J."/>
            <person name="Sierra R."/>
            <person name="Euteneuer U."/>
            <person name="Pillet L."/>
            <person name="Moustafa A."/>
            <person name="Platzer M."/>
            <person name="Groth M."/>
            <person name="Szafranski K."/>
            <person name="Schliwa M."/>
        </authorList>
    </citation>
    <scope>NUCLEOTIDE SEQUENCE [LARGE SCALE GENOMIC DNA]</scope>
</reference>
<dbReference type="Gene3D" id="3.30.70.1230">
    <property type="entry name" value="Nucleotide cyclase"/>
    <property type="match status" value="1"/>
</dbReference>
<evidence type="ECO:0000256" key="1">
    <source>
        <dbReference type="SAM" id="MobiDB-lite"/>
    </source>
</evidence>
<dbReference type="Proteomes" id="UP000023152">
    <property type="component" value="Unassembled WGS sequence"/>
</dbReference>
<accession>X6NZQ7</accession>
<evidence type="ECO:0000259" key="2">
    <source>
        <dbReference type="Pfam" id="PF00211"/>
    </source>
</evidence>
<dbReference type="EMBL" id="ASPP01005314">
    <property type="protein sequence ID" value="ETO30782.1"/>
    <property type="molecule type" value="Genomic_DNA"/>
</dbReference>
<feature type="compositionally biased region" description="Basic and acidic residues" evidence="1">
    <location>
        <begin position="215"/>
        <end position="226"/>
    </location>
</feature>
<organism evidence="3 4">
    <name type="scientific">Reticulomyxa filosa</name>
    <dbReference type="NCBI Taxonomy" id="46433"/>
    <lineage>
        <taxon>Eukaryota</taxon>
        <taxon>Sar</taxon>
        <taxon>Rhizaria</taxon>
        <taxon>Retaria</taxon>
        <taxon>Foraminifera</taxon>
        <taxon>Monothalamids</taxon>
        <taxon>Reticulomyxidae</taxon>
        <taxon>Reticulomyxa</taxon>
    </lineage>
</organism>
<comment type="caution">
    <text evidence="3">The sequence shown here is derived from an EMBL/GenBank/DDBJ whole genome shotgun (WGS) entry which is preliminary data.</text>
</comment>
<feature type="region of interest" description="Disordered" evidence="1">
    <location>
        <begin position="407"/>
        <end position="438"/>
    </location>
</feature>
<feature type="region of interest" description="Disordered" evidence="1">
    <location>
        <begin position="349"/>
        <end position="370"/>
    </location>
</feature>
<evidence type="ECO:0000313" key="4">
    <source>
        <dbReference type="Proteomes" id="UP000023152"/>
    </source>
</evidence>
<dbReference type="GO" id="GO:0009190">
    <property type="term" value="P:cyclic nucleotide biosynthetic process"/>
    <property type="evidence" value="ECO:0007669"/>
    <property type="project" value="InterPro"/>
</dbReference>
<feature type="region of interest" description="Disordered" evidence="1">
    <location>
        <begin position="477"/>
        <end position="522"/>
    </location>
</feature>